<feature type="domain" description="Response regulatory" evidence="4">
    <location>
        <begin position="8"/>
        <end position="121"/>
    </location>
</feature>
<evidence type="ECO:0000259" key="4">
    <source>
        <dbReference type="PROSITE" id="PS50110"/>
    </source>
</evidence>
<evidence type="ECO:0000256" key="2">
    <source>
        <dbReference type="ARBA" id="ARBA00023012"/>
    </source>
</evidence>
<evidence type="ECO:0000256" key="1">
    <source>
        <dbReference type="ARBA" id="ARBA00022553"/>
    </source>
</evidence>
<reference evidence="6" key="1">
    <citation type="submission" date="2017-08" db="EMBL/GenBank/DDBJ databases">
        <title>A dynamic microbial community with high functional redundancy inhabits the cold, oxic subseafloor aquifer.</title>
        <authorList>
            <person name="Tully B.J."/>
            <person name="Wheat C.G."/>
            <person name="Glazer B.T."/>
            <person name="Huber J.A."/>
        </authorList>
    </citation>
    <scope>NUCLEOTIDE SEQUENCE [LARGE SCALE GENOMIC DNA]</scope>
</reference>
<dbReference type="InterPro" id="IPR036890">
    <property type="entry name" value="HATPase_C_sf"/>
</dbReference>
<evidence type="ECO:0000313" key="6">
    <source>
        <dbReference type="Proteomes" id="UP000218113"/>
    </source>
</evidence>
<keyword evidence="1 3" id="KW-0597">Phosphoprotein</keyword>
<dbReference type="SUPFAM" id="SSF55874">
    <property type="entry name" value="ATPase domain of HSP90 chaperone/DNA topoisomerase II/histidine kinase"/>
    <property type="match status" value="1"/>
</dbReference>
<feature type="modified residue" description="4-aspartylphosphate" evidence="3">
    <location>
        <position position="318"/>
    </location>
</feature>
<dbReference type="PROSITE" id="PS50110">
    <property type="entry name" value="RESPONSE_REGULATORY"/>
    <property type="match status" value="2"/>
</dbReference>
<evidence type="ECO:0000313" key="5">
    <source>
        <dbReference type="EMBL" id="PCI28414.1"/>
    </source>
</evidence>
<dbReference type="PANTHER" id="PTHR45339">
    <property type="entry name" value="HYBRID SIGNAL TRANSDUCTION HISTIDINE KINASE J"/>
    <property type="match status" value="1"/>
</dbReference>
<dbReference type="CDD" id="cd17546">
    <property type="entry name" value="REC_hyHK_CKI1_RcsC-like"/>
    <property type="match status" value="1"/>
</dbReference>
<dbReference type="InterPro" id="IPR036457">
    <property type="entry name" value="PPM-type-like_dom_sf"/>
</dbReference>
<dbReference type="CDD" id="cd16936">
    <property type="entry name" value="HATPase_RsbW-like"/>
    <property type="match status" value="1"/>
</dbReference>
<dbReference type="Pfam" id="PF07228">
    <property type="entry name" value="SpoIIE"/>
    <property type="match status" value="1"/>
</dbReference>
<organism evidence="5 6">
    <name type="scientific">SAR324 cluster bacterium</name>
    <dbReference type="NCBI Taxonomy" id="2024889"/>
    <lineage>
        <taxon>Bacteria</taxon>
        <taxon>Deltaproteobacteria</taxon>
        <taxon>SAR324 cluster</taxon>
    </lineage>
</organism>
<dbReference type="GO" id="GO:0000160">
    <property type="term" value="P:phosphorelay signal transduction system"/>
    <property type="evidence" value="ECO:0007669"/>
    <property type="project" value="UniProtKB-KW"/>
</dbReference>
<dbReference type="InterPro" id="IPR011006">
    <property type="entry name" value="CheY-like_superfamily"/>
</dbReference>
<dbReference type="Gene3D" id="3.60.40.10">
    <property type="entry name" value="PPM-type phosphatase domain"/>
    <property type="match status" value="1"/>
</dbReference>
<proteinExistence type="predicted"/>
<dbReference type="SMART" id="SM00448">
    <property type="entry name" value="REC"/>
    <property type="match status" value="2"/>
</dbReference>
<comment type="caution">
    <text evidence="5">The sequence shown here is derived from an EMBL/GenBank/DDBJ whole genome shotgun (WGS) entry which is preliminary data.</text>
</comment>
<comment type="caution">
    <text evidence="3">Lacks conserved residue(s) required for the propagation of feature annotation.</text>
</comment>
<sequence>MIPPSAMKILVLENGPDELKQLMGKLIEWGHQLFFLEQEDRLYSSLQKTPEIQLVILGETEKDTIELVQNIRKSKQYIYIFRLGKKGEAQLVTEFLDAGVDDVLITPFDWEELRYRLLAANRLLRATFQYTVDFTKLEKNQKIQVLNWESALINTNQERELLQKLLQIFIDTAKELEVKISTLQSDLWEELYQNAESLGAEELTEWLAKILLLKKQSQHYQTINFAVLQEQFYTILRRLKEGFESLKDSGFFFTQLKNDGKGPLEGTRILLVEDLLHNRILVKQILKKHQCEIVEAENGQIAVDFWQQEQNYDLVIMDMNMPVMDGFGATRLIRAQEQELSLRRTPILALTALAMRGDEERCLAAGCDGYMPKPVDAAHLIKACENLISDKKHVAKISESSFPSLRINKSLLKSANQIHHFVLHKLFKDLGVELSFLENATEMISELISEEYDLLILDAEFDLELAYQIKERFPLQHIVLIVEESSSDRWMTQESGSVISYPFNKRNVEIALQHFSLQLKQTRKNADMLADVNSLKDMKGQVSIEACVEKSDNQLVVWQKAFRKIGGDLVLSQEFDYHGRFGFILADVAGHDIKSGYAASWFAGLVKGLWGQYSNPIDLLIYLNNLFSHDSDEEDKRFVCALVLLWDRVRNKLHYANAGIPGGILVRADSGEEEIVDWKGVPIGLFPNMDMFDHGVLDFFPGDRLYMATDGILEAIPPDIIIDLSKEKGHQKPSDALDAIVDFTTRSIEINDDLTISLFEAQAQPEPEQGFRTSIGSTFQEVEQVMAKTKTFIEETLPVSFDWQLISVGLREALINAVEHGNGKKAELPIDIDLEWNDHVLQLRVSDRGGGFDIASVKKRLKEEGDLRIQGRGLELMENIAHSVSYKGGGVQLEFLPEEST</sequence>
<dbReference type="Gene3D" id="3.40.50.2300">
    <property type="match status" value="2"/>
</dbReference>
<dbReference type="InterPro" id="IPR001789">
    <property type="entry name" value="Sig_transdc_resp-reg_receiver"/>
</dbReference>
<dbReference type="AlphaFoldDB" id="A0A2A4T4U7"/>
<dbReference type="InterPro" id="IPR001932">
    <property type="entry name" value="PPM-type_phosphatase-like_dom"/>
</dbReference>
<dbReference type="Pfam" id="PF13581">
    <property type="entry name" value="HATPase_c_2"/>
    <property type="match status" value="1"/>
</dbReference>
<name>A0A2A4T4U7_9DELT</name>
<dbReference type="EMBL" id="NVSR01000034">
    <property type="protein sequence ID" value="PCI28414.1"/>
    <property type="molecule type" value="Genomic_DNA"/>
</dbReference>
<dbReference type="Pfam" id="PF00072">
    <property type="entry name" value="Response_reg"/>
    <property type="match status" value="1"/>
</dbReference>
<dbReference type="Proteomes" id="UP000218113">
    <property type="component" value="Unassembled WGS sequence"/>
</dbReference>
<dbReference type="PANTHER" id="PTHR45339:SF1">
    <property type="entry name" value="HYBRID SIGNAL TRANSDUCTION HISTIDINE KINASE J"/>
    <property type="match status" value="1"/>
</dbReference>
<dbReference type="Gene3D" id="3.30.565.10">
    <property type="entry name" value="Histidine kinase-like ATPase, C-terminal domain"/>
    <property type="match status" value="1"/>
</dbReference>
<dbReference type="SUPFAM" id="SSF52172">
    <property type="entry name" value="CheY-like"/>
    <property type="match status" value="2"/>
</dbReference>
<keyword evidence="2" id="KW-0902">Two-component regulatory system</keyword>
<dbReference type="SMART" id="SM00331">
    <property type="entry name" value="PP2C_SIG"/>
    <property type="match status" value="1"/>
</dbReference>
<dbReference type="InterPro" id="IPR003594">
    <property type="entry name" value="HATPase_dom"/>
</dbReference>
<protein>
    <recommendedName>
        <fullName evidence="4">Response regulatory domain-containing protein</fullName>
    </recommendedName>
</protein>
<feature type="domain" description="Response regulatory" evidence="4">
    <location>
        <begin position="268"/>
        <end position="388"/>
    </location>
</feature>
<evidence type="ECO:0000256" key="3">
    <source>
        <dbReference type="PROSITE-ProRule" id="PRU00169"/>
    </source>
</evidence>
<dbReference type="SUPFAM" id="SSF81606">
    <property type="entry name" value="PP2C-like"/>
    <property type="match status" value="1"/>
</dbReference>
<accession>A0A2A4T4U7</accession>
<gene>
    <name evidence="5" type="ORF">COB67_06430</name>
</gene>